<keyword evidence="6" id="KW-1185">Reference proteome</keyword>
<feature type="compositionally biased region" description="Acidic residues" evidence="3">
    <location>
        <begin position="338"/>
        <end position="351"/>
    </location>
</feature>
<dbReference type="PROSITE" id="PS50011">
    <property type="entry name" value="PROTEIN_KINASE_DOM"/>
    <property type="match status" value="1"/>
</dbReference>
<comment type="caution">
    <text evidence="5">The sequence shown here is derived from an EMBL/GenBank/DDBJ whole genome shotgun (WGS) entry which is preliminary data.</text>
</comment>
<dbReference type="Gene3D" id="3.30.200.20">
    <property type="entry name" value="Phosphorylase Kinase, domain 1"/>
    <property type="match status" value="1"/>
</dbReference>
<accession>A0ABR2YT45</accession>
<protein>
    <recommendedName>
        <fullName evidence="4">Protein kinase domain-containing protein</fullName>
    </recommendedName>
</protein>
<feature type="region of interest" description="Disordered" evidence="3">
    <location>
        <begin position="337"/>
        <end position="358"/>
    </location>
</feature>
<evidence type="ECO:0000256" key="2">
    <source>
        <dbReference type="ARBA" id="ARBA00022840"/>
    </source>
</evidence>
<evidence type="ECO:0000256" key="1">
    <source>
        <dbReference type="ARBA" id="ARBA00022741"/>
    </source>
</evidence>
<organism evidence="5 6">
    <name type="scientific">Coccomyxa subellipsoidea</name>
    <dbReference type="NCBI Taxonomy" id="248742"/>
    <lineage>
        <taxon>Eukaryota</taxon>
        <taxon>Viridiplantae</taxon>
        <taxon>Chlorophyta</taxon>
        <taxon>core chlorophytes</taxon>
        <taxon>Trebouxiophyceae</taxon>
        <taxon>Trebouxiophyceae incertae sedis</taxon>
        <taxon>Coccomyxaceae</taxon>
        <taxon>Coccomyxa</taxon>
    </lineage>
</organism>
<evidence type="ECO:0000256" key="3">
    <source>
        <dbReference type="SAM" id="MobiDB-lite"/>
    </source>
</evidence>
<dbReference type="CDD" id="cd14003">
    <property type="entry name" value="STKc_AMPK-like"/>
    <property type="match status" value="1"/>
</dbReference>
<evidence type="ECO:0000313" key="5">
    <source>
        <dbReference type="EMBL" id="KAK9914990.1"/>
    </source>
</evidence>
<dbReference type="PANTHER" id="PTHR24346:SF92">
    <property type="entry name" value="SNF1-RELATED PROTEIN KINASE 2.6"/>
    <property type="match status" value="1"/>
</dbReference>
<keyword evidence="2" id="KW-0067">ATP-binding</keyword>
<dbReference type="Pfam" id="PF00069">
    <property type="entry name" value="Pkinase"/>
    <property type="match status" value="1"/>
</dbReference>
<proteinExistence type="predicted"/>
<dbReference type="SUPFAM" id="SSF56112">
    <property type="entry name" value="Protein kinase-like (PK-like)"/>
    <property type="match status" value="1"/>
</dbReference>
<name>A0ABR2YT45_9CHLO</name>
<dbReference type="SMART" id="SM00220">
    <property type="entry name" value="S_TKc"/>
    <property type="match status" value="1"/>
</dbReference>
<dbReference type="InterPro" id="IPR011009">
    <property type="entry name" value="Kinase-like_dom_sf"/>
</dbReference>
<sequence>MATHKNLEDPLAGHPRYKKIRNLNKGSYGFVQLAYDRTTGSEVAIKFLQRGERLASVYVEREIVNHSSLLHPHIVQFKEAFLTPEYLAIAMEFVDGGDMFQYVKAKRGLQEVEARWFFQQVMIALDYLHRVGVVSRDIKLENTLLDGNRRPLVKICDFGYSKHTEKDSVPKSRVGTPGYTAPEIVTNRRNYDGKMVDVWSAGVMLYVMLFCTYPFERPEDERETPTKKYQTVLQRVIRGDYVFPRNFPISDECKDLLSKILVVDPEKRLTVQQVQQHPWYLKDLPSGLSKFNDDCLAKQREMPELAQNVEEVRKIVHDAMVLPSNSAFANGNALIDSYNEEPEDGMEEDGSLEFSPSY</sequence>
<dbReference type="EMBL" id="JALJOT010000005">
    <property type="protein sequence ID" value="KAK9914990.1"/>
    <property type="molecule type" value="Genomic_DNA"/>
</dbReference>
<gene>
    <name evidence="5" type="ORF">WJX75_003383</name>
</gene>
<feature type="domain" description="Protein kinase" evidence="4">
    <location>
        <begin position="17"/>
        <end position="280"/>
    </location>
</feature>
<keyword evidence="1" id="KW-0547">Nucleotide-binding</keyword>
<dbReference type="InterPro" id="IPR000719">
    <property type="entry name" value="Prot_kinase_dom"/>
</dbReference>
<dbReference type="PANTHER" id="PTHR24346">
    <property type="entry name" value="MAP/MICROTUBULE AFFINITY-REGULATING KINASE"/>
    <property type="match status" value="1"/>
</dbReference>
<dbReference type="Proteomes" id="UP001491310">
    <property type="component" value="Unassembled WGS sequence"/>
</dbReference>
<dbReference type="Gene3D" id="1.10.510.10">
    <property type="entry name" value="Transferase(Phosphotransferase) domain 1"/>
    <property type="match status" value="1"/>
</dbReference>
<evidence type="ECO:0000313" key="6">
    <source>
        <dbReference type="Proteomes" id="UP001491310"/>
    </source>
</evidence>
<evidence type="ECO:0000259" key="4">
    <source>
        <dbReference type="PROSITE" id="PS50011"/>
    </source>
</evidence>
<reference evidence="5 6" key="1">
    <citation type="journal article" date="2024" name="Nat. Commun.">
        <title>Phylogenomics reveals the evolutionary origins of lichenization in chlorophyte algae.</title>
        <authorList>
            <person name="Puginier C."/>
            <person name="Libourel C."/>
            <person name="Otte J."/>
            <person name="Skaloud P."/>
            <person name="Haon M."/>
            <person name="Grisel S."/>
            <person name="Petersen M."/>
            <person name="Berrin J.G."/>
            <person name="Delaux P.M."/>
            <person name="Dal Grande F."/>
            <person name="Keller J."/>
        </authorList>
    </citation>
    <scope>NUCLEOTIDE SEQUENCE [LARGE SCALE GENOMIC DNA]</scope>
    <source>
        <strain evidence="5 6">SAG 216-7</strain>
    </source>
</reference>